<dbReference type="PANTHER" id="PTHR13390:SF0">
    <property type="entry name" value="LIPID DROPLET-ASSOCIATED HYDROLASE"/>
    <property type="match status" value="1"/>
</dbReference>
<accession>A0AAW0E1T5</accession>
<dbReference type="GO" id="GO:0019915">
    <property type="term" value="P:lipid storage"/>
    <property type="evidence" value="ECO:0007669"/>
    <property type="project" value="InterPro"/>
</dbReference>
<comment type="caution">
    <text evidence="11">The sequence shown here is derived from an EMBL/GenBank/DDBJ whole genome shotgun (WGS) entry which is preliminary data.</text>
</comment>
<evidence type="ECO:0000256" key="1">
    <source>
        <dbReference type="ARBA" id="ARBA00004502"/>
    </source>
</evidence>
<evidence type="ECO:0000256" key="9">
    <source>
        <dbReference type="SAM" id="MobiDB-lite"/>
    </source>
</evidence>
<dbReference type="AlphaFoldDB" id="A0AAW0E1T5"/>
<dbReference type="PROSITE" id="PS50865">
    <property type="entry name" value="ZF_MYND_2"/>
    <property type="match status" value="1"/>
</dbReference>
<dbReference type="GO" id="GO:0016298">
    <property type="term" value="F:lipase activity"/>
    <property type="evidence" value="ECO:0007669"/>
    <property type="project" value="InterPro"/>
</dbReference>
<dbReference type="Pfam" id="PF01753">
    <property type="entry name" value="zf-MYND"/>
    <property type="match status" value="1"/>
</dbReference>
<dbReference type="InterPro" id="IPR002893">
    <property type="entry name" value="Znf_MYND"/>
</dbReference>
<dbReference type="EMBL" id="JAYKXP010000004">
    <property type="protein sequence ID" value="KAK7059155.1"/>
    <property type="molecule type" value="Genomic_DNA"/>
</dbReference>
<dbReference type="SUPFAM" id="SSF144232">
    <property type="entry name" value="HIT/MYND zinc finger-like"/>
    <property type="match status" value="1"/>
</dbReference>
<evidence type="ECO:0000313" key="11">
    <source>
        <dbReference type="EMBL" id="KAK7059155.1"/>
    </source>
</evidence>
<keyword evidence="3" id="KW-0551">Lipid droplet</keyword>
<evidence type="ECO:0000256" key="7">
    <source>
        <dbReference type="ARBA" id="ARBA00022833"/>
    </source>
</evidence>
<evidence type="ECO:0000259" key="10">
    <source>
        <dbReference type="PROSITE" id="PS50865"/>
    </source>
</evidence>
<feature type="region of interest" description="Disordered" evidence="9">
    <location>
        <begin position="896"/>
        <end position="952"/>
    </location>
</feature>
<reference evidence="11 12" key="1">
    <citation type="submission" date="2024-01" db="EMBL/GenBank/DDBJ databases">
        <title>A draft genome for a cacao thread blight-causing isolate of Paramarasmius palmivorus.</title>
        <authorList>
            <person name="Baruah I.K."/>
            <person name="Bukari Y."/>
            <person name="Amoako-Attah I."/>
            <person name="Meinhardt L.W."/>
            <person name="Bailey B.A."/>
            <person name="Cohen S.P."/>
        </authorList>
    </citation>
    <scope>NUCLEOTIDE SEQUENCE [LARGE SCALE GENOMIC DNA]</scope>
    <source>
        <strain evidence="11 12">GH-12</strain>
    </source>
</reference>
<dbReference type="SUPFAM" id="SSF48371">
    <property type="entry name" value="ARM repeat"/>
    <property type="match status" value="1"/>
</dbReference>
<dbReference type="Gene3D" id="6.10.140.2220">
    <property type="match status" value="1"/>
</dbReference>
<keyword evidence="7" id="KW-0862">Zinc</keyword>
<proteinExistence type="inferred from homology"/>
<keyword evidence="5 8" id="KW-0863">Zinc-finger</keyword>
<keyword evidence="4" id="KW-0479">Metal-binding</keyword>
<dbReference type="Gene3D" id="3.40.50.1820">
    <property type="entry name" value="alpha/beta hydrolase"/>
    <property type="match status" value="1"/>
</dbReference>
<dbReference type="PANTHER" id="PTHR13390">
    <property type="entry name" value="LIPASE"/>
    <property type="match status" value="1"/>
</dbReference>
<evidence type="ECO:0000256" key="2">
    <source>
        <dbReference type="ARBA" id="ARBA00008300"/>
    </source>
</evidence>
<gene>
    <name evidence="11" type="ORF">VNI00_001782</name>
</gene>
<sequence length="952" mass="106868">MSSSETPPFLQPLGFQNSQNSFVQAIFPHEYPLGPAHVLWSSSDLPKFIVLFIPGNPGLLDFYLLFLSELKSRVKDLAILAHSYINHTPELTTVTAEHGLTAQVQAAVEAFDAIKQNYSSAKVILIGHSIGTWVSLEVLKARPNDVYAVHLICPTISHIAKTPNGRRLSWLFQRPLPLFISKLSYLLRPLPAVVISTLFRAWPENQVTVLRRLLRSPTSIFACLSMAHDEMQMIRDLDVALLEQHKHKICIYFAETDDWVGEQRGVVLRSFKADPGSIRIVHGKSGVPHAFCITAMERAGHAANQHNKNFSPNDAIKSLRNLGKPPPNPDIEQPGPRIKSALDIIGDMAFDLVFVCRQDTTHPTLVSIRKNWLTGIAPWVELFLAKFAVADPSTAPGLEFRDAVFHTMPAILTLVAGPRNTSEEILKLRSKSPLLFPLFYKAWVKVLSITHVSWPSWASVVSEMVFIRGGGDDGVLMAEEFVKTMREMHQSGKENIAALCIRHINLLVQAAHSRQLADRDYKGFENAMKTFVSLFHTSTSMSQPFIVNGGITTIVKLLATFVATRTLRRHTEGSEEFSSAIGVFDLALALLQSLLKSQVSASEALDAGVLKAIFKAKRFFLYDSHPASTHRIKSTSSLISLVVKQLDLFLVFPSVLRRFYRVSISLSESGIEDELGWLQPRPQAFLATWEKTKRKAKELRTIFHDFEMACPSMCAHIQCPFRDSVPPPGTRYLRCSSCMNVMYCSHKCGKAGWASHKILCGLFGKALREGRPGPCWQDIHFFREITNQLVIRNYEEVVRKMEMHPSSKQGQTLIVLVNLDDPDQPEFTSPNLLAVVDFKQFCRDSRMKEHDDAIPDVKQYIGRPLRERAVLAVGVFPVSKGGKSRVWPIVDIVHVPEEDDYTEDEYTDEEDDGSEEDYTDEDEDEEGEDSEQWESGEDDGSQKGEHIKEVAS</sequence>
<dbReference type="GO" id="GO:0008270">
    <property type="term" value="F:zinc ion binding"/>
    <property type="evidence" value="ECO:0007669"/>
    <property type="project" value="UniProtKB-KW"/>
</dbReference>
<organism evidence="11 12">
    <name type="scientific">Paramarasmius palmivorus</name>
    <dbReference type="NCBI Taxonomy" id="297713"/>
    <lineage>
        <taxon>Eukaryota</taxon>
        <taxon>Fungi</taxon>
        <taxon>Dikarya</taxon>
        <taxon>Basidiomycota</taxon>
        <taxon>Agaricomycotina</taxon>
        <taxon>Agaricomycetes</taxon>
        <taxon>Agaricomycetidae</taxon>
        <taxon>Agaricales</taxon>
        <taxon>Marasmiineae</taxon>
        <taxon>Marasmiaceae</taxon>
        <taxon>Paramarasmius</taxon>
    </lineage>
</organism>
<dbReference type="Pfam" id="PF10230">
    <property type="entry name" value="LIDHydrolase"/>
    <property type="match status" value="1"/>
</dbReference>
<evidence type="ECO:0000256" key="8">
    <source>
        <dbReference type="PROSITE-ProRule" id="PRU00134"/>
    </source>
</evidence>
<feature type="compositionally biased region" description="Basic and acidic residues" evidence="9">
    <location>
        <begin position="940"/>
        <end position="952"/>
    </location>
</feature>
<feature type="domain" description="MYND-type" evidence="10">
    <location>
        <begin position="716"/>
        <end position="760"/>
    </location>
</feature>
<dbReference type="GO" id="GO:0005811">
    <property type="term" value="C:lipid droplet"/>
    <property type="evidence" value="ECO:0007669"/>
    <property type="project" value="UniProtKB-SubCell"/>
</dbReference>
<comment type="subcellular location">
    <subcellularLocation>
        <location evidence="1">Lipid droplet</location>
    </subcellularLocation>
</comment>
<name>A0AAW0E1T5_9AGAR</name>
<dbReference type="Proteomes" id="UP001383192">
    <property type="component" value="Unassembled WGS sequence"/>
</dbReference>
<dbReference type="InterPro" id="IPR029058">
    <property type="entry name" value="AB_hydrolase_fold"/>
</dbReference>
<protein>
    <recommendedName>
        <fullName evidence="10">MYND-type domain-containing protein</fullName>
    </recommendedName>
</protein>
<keyword evidence="12" id="KW-1185">Reference proteome</keyword>
<evidence type="ECO:0000256" key="6">
    <source>
        <dbReference type="ARBA" id="ARBA00022801"/>
    </source>
</evidence>
<keyword evidence="6" id="KW-0378">Hydrolase</keyword>
<evidence type="ECO:0000256" key="5">
    <source>
        <dbReference type="ARBA" id="ARBA00022771"/>
    </source>
</evidence>
<dbReference type="InterPro" id="IPR019363">
    <property type="entry name" value="LDAH"/>
</dbReference>
<dbReference type="SUPFAM" id="SSF53474">
    <property type="entry name" value="alpha/beta-Hydrolases"/>
    <property type="match status" value="1"/>
</dbReference>
<dbReference type="InterPro" id="IPR016024">
    <property type="entry name" value="ARM-type_fold"/>
</dbReference>
<evidence type="ECO:0000256" key="4">
    <source>
        <dbReference type="ARBA" id="ARBA00022723"/>
    </source>
</evidence>
<evidence type="ECO:0000256" key="3">
    <source>
        <dbReference type="ARBA" id="ARBA00022677"/>
    </source>
</evidence>
<feature type="compositionally biased region" description="Acidic residues" evidence="9">
    <location>
        <begin position="897"/>
        <end position="939"/>
    </location>
</feature>
<comment type="similarity">
    <text evidence="2">Belongs to the AB hydrolase superfamily. LDAH family.</text>
</comment>
<evidence type="ECO:0000313" key="12">
    <source>
        <dbReference type="Proteomes" id="UP001383192"/>
    </source>
</evidence>